<reference evidence="2" key="1">
    <citation type="journal article" date="2014" name="Int. J. Syst. Evol. Microbiol.">
        <title>Complete genome sequence of Corynebacterium casei LMG S-19264T (=DSM 44701T), isolated from a smear-ripened cheese.</title>
        <authorList>
            <consortium name="US DOE Joint Genome Institute (JGI-PGF)"/>
            <person name="Walter F."/>
            <person name="Albersmeier A."/>
            <person name="Kalinowski J."/>
            <person name="Ruckert C."/>
        </authorList>
    </citation>
    <scope>NUCLEOTIDE SEQUENCE</scope>
    <source>
        <strain evidence="2">CGMCC 1.15448</strain>
    </source>
</reference>
<gene>
    <name evidence="2" type="ORF">GCM10011511_00030</name>
</gene>
<dbReference type="InterPro" id="IPR023213">
    <property type="entry name" value="CAT-like_dom_sf"/>
</dbReference>
<dbReference type="InterPro" id="IPR042099">
    <property type="entry name" value="ANL_N_sf"/>
</dbReference>
<dbReference type="PANTHER" id="PTHR45527">
    <property type="entry name" value="NONRIBOSOMAL PEPTIDE SYNTHETASE"/>
    <property type="match status" value="1"/>
</dbReference>
<comment type="caution">
    <text evidence="2">The sequence shown here is derived from an EMBL/GenBank/DDBJ whole genome shotgun (WGS) entry which is preliminary data.</text>
</comment>
<dbReference type="SUPFAM" id="SSF47336">
    <property type="entry name" value="ACP-like"/>
    <property type="match status" value="2"/>
</dbReference>
<dbReference type="CDD" id="cd05930">
    <property type="entry name" value="A_NRPS"/>
    <property type="match status" value="1"/>
</dbReference>
<keyword evidence="3" id="KW-1185">Reference proteome</keyword>
<dbReference type="Gene3D" id="2.30.38.10">
    <property type="entry name" value="Luciferase, Domain 3"/>
    <property type="match status" value="1"/>
</dbReference>
<dbReference type="InterPro" id="IPR010071">
    <property type="entry name" value="AA_adenyl_dom"/>
</dbReference>
<dbReference type="GO" id="GO:0044550">
    <property type="term" value="P:secondary metabolite biosynthetic process"/>
    <property type="evidence" value="ECO:0007669"/>
    <property type="project" value="TreeGrafter"/>
</dbReference>
<dbReference type="SUPFAM" id="SSF56801">
    <property type="entry name" value="Acetyl-CoA synthetase-like"/>
    <property type="match status" value="2"/>
</dbReference>
<dbReference type="NCBIfam" id="TIGR01733">
    <property type="entry name" value="AA-adenyl-dom"/>
    <property type="match status" value="1"/>
</dbReference>
<protein>
    <recommendedName>
        <fullName evidence="1">Carrier domain-containing protein</fullName>
    </recommendedName>
</protein>
<dbReference type="GO" id="GO:0031177">
    <property type="term" value="F:phosphopantetheine binding"/>
    <property type="evidence" value="ECO:0007669"/>
    <property type="project" value="TreeGrafter"/>
</dbReference>
<dbReference type="Gene3D" id="3.40.50.12780">
    <property type="entry name" value="N-terminal domain of ligase-like"/>
    <property type="match status" value="1"/>
</dbReference>
<dbReference type="PROSITE" id="PS50075">
    <property type="entry name" value="CARRIER"/>
    <property type="match status" value="2"/>
</dbReference>
<dbReference type="Proteomes" id="UP000607559">
    <property type="component" value="Unassembled WGS sequence"/>
</dbReference>
<evidence type="ECO:0000313" key="3">
    <source>
        <dbReference type="Proteomes" id="UP000607559"/>
    </source>
</evidence>
<dbReference type="InterPro" id="IPR009081">
    <property type="entry name" value="PP-bd_ACP"/>
</dbReference>
<dbReference type="SUPFAM" id="SSF52777">
    <property type="entry name" value="CoA-dependent acyltransferases"/>
    <property type="match status" value="3"/>
</dbReference>
<dbReference type="InterPro" id="IPR036736">
    <property type="entry name" value="ACP-like_sf"/>
</dbReference>
<dbReference type="InterPro" id="IPR020845">
    <property type="entry name" value="AMP-binding_CS"/>
</dbReference>
<dbReference type="RefSeq" id="WP_188927348.1">
    <property type="nucleotide sequence ID" value="NZ_BMJC01000001.1"/>
</dbReference>
<dbReference type="PROSITE" id="PS00455">
    <property type="entry name" value="AMP_BINDING"/>
    <property type="match status" value="1"/>
</dbReference>
<dbReference type="Gene3D" id="3.30.559.30">
    <property type="entry name" value="Nonribosomal peptide synthetase, condensation domain"/>
    <property type="match status" value="2"/>
</dbReference>
<dbReference type="InterPro" id="IPR000873">
    <property type="entry name" value="AMP-dep_synth/lig_dom"/>
</dbReference>
<dbReference type="Pfam" id="PF00501">
    <property type="entry name" value="AMP-binding"/>
    <property type="match status" value="2"/>
</dbReference>
<dbReference type="Gene3D" id="1.10.1200.10">
    <property type="entry name" value="ACP-like"/>
    <property type="match status" value="2"/>
</dbReference>
<dbReference type="CDD" id="cd19531">
    <property type="entry name" value="LCL_NRPS-like"/>
    <property type="match status" value="1"/>
</dbReference>
<evidence type="ECO:0000259" key="1">
    <source>
        <dbReference type="PROSITE" id="PS50075"/>
    </source>
</evidence>
<dbReference type="Gene3D" id="3.40.50.980">
    <property type="match status" value="2"/>
</dbReference>
<name>A0A8J2XMT6_9BACT</name>
<accession>A0A8J2XMT6</accession>
<dbReference type="GO" id="GO:0043041">
    <property type="term" value="P:amino acid activation for nonribosomal peptide biosynthetic process"/>
    <property type="evidence" value="ECO:0007669"/>
    <property type="project" value="TreeGrafter"/>
</dbReference>
<dbReference type="Pfam" id="PF00668">
    <property type="entry name" value="Condensation"/>
    <property type="match status" value="1"/>
</dbReference>
<feature type="domain" description="Carrier" evidence="1">
    <location>
        <begin position="1747"/>
        <end position="1824"/>
    </location>
</feature>
<dbReference type="PANTHER" id="PTHR45527:SF1">
    <property type="entry name" value="FATTY ACID SYNTHASE"/>
    <property type="match status" value="1"/>
</dbReference>
<dbReference type="Pfam" id="PF00550">
    <property type="entry name" value="PP-binding"/>
    <property type="match status" value="2"/>
</dbReference>
<dbReference type="InterPro" id="IPR045851">
    <property type="entry name" value="AMP-bd_C_sf"/>
</dbReference>
<evidence type="ECO:0000313" key="2">
    <source>
        <dbReference type="EMBL" id="GGA81048.1"/>
    </source>
</evidence>
<proteinExistence type="predicted"/>
<dbReference type="GO" id="GO:0003824">
    <property type="term" value="F:catalytic activity"/>
    <property type="evidence" value="ECO:0007669"/>
    <property type="project" value="InterPro"/>
</dbReference>
<dbReference type="EMBL" id="BMJC01000001">
    <property type="protein sequence ID" value="GGA81048.1"/>
    <property type="molecule type" value="Genomic_DNA"/>
</dbReference>
<dbReference type="InterPro" id="IPR001242">
    <property type="entry name" value="Condensation_dom"/>
</dbReference>
<organism evidence="2 3">
    <name type="scientific">Puia dinghuensis</name>
    <dbReference type="NCBI Taxonomy" id="1792502"/>
    <lineage>
        <taxon>Bacteria</taxon>
        <taxon>Pseudomonadati</taxon>
        <taxon>Bacteroidota</taxon>
        <taxon>Chitinophagia</taxon>
        <taxon>Chitinophagales</taxon>
        <taxon>Chitinophagaceae</taxon>
        <taxon>Puia</taxon>
    </lineage>
</organism>
<dbReference type="GO" id="GO:0005737">
    <property type="term" value="C:cytoplasm"/>
    <property type="evidence" value="ECO:0007669"/>
    <property type="project" value="TreeGrafter"/>
</dbReference>
<reference evidence="2" key="2">
    <citation type="submission" date="2020-09" db="EMBL/GenBank/DDBJ databases">
        <authorList>
            <person name="Sun Q."/>
            <person name="Zhou Y."/>
        </authorList>
    </citation>
    <scope>NUCLEOTIDE SEQUENCE</scope>
    <source>
        <strain evidence="2">CGMCC 1.15448</strain>
    </source>
</reference>
<dbReference type="Gene3D" id="3.30.300.30">
    <property type="match status" value="2"/>
</dbReference>
<sequence>MTTLETVELHDSAICSYQFSLDNSSLNIVRRYADARDLEIFIQMLSVLAVLTAKTTNANHSILGIPLLLEQKRPAKIENSLIPIKITFNPEDTIKEIILRTAKILQSVYQRVTRITSRTGDADAAESLQPENSCISFPGLHHPQTSIGNSSLSYIVHNDADNISIEMLYQSSRYSEKQIKTLAGYFITIFHEFDHLDKKYRDIGYLSDQEISIQLTVFNGTNFKVPDISAIRLFQQRVRICGDRTAIICGSRTITYKELYQRSAKLATWLHLKTGIKQGDVVAHRLSPSIESIITLLGTWMVTGIYLPMPGELSIDLFDIVKQVNPAIIIDDSLIDEILSPSSEEDVFSEFPSYNPDQIACILYTSGWTGPSRGVFIKQAGLLNSILDVIRELEIDQSDVYLQCLGSSSVDAVRENLVALLSGATLLMMPSEASNDDVPLVKIIRENKVTVLTLTPSSIKALNREDISPVRALLSTGSRAPTKDLTFYSKRLKAFNLYSITENSGVTAAFALTADKDYPDGIPLGKPMPNTRLFILDNSNNLLPVGVFGEIGISGPGLAPAYLEDGLMESSSFIDRRLSSQPIYKSGDIGKWNEDGTLSFLNRREEQFLITAAGLDELQNKTLRHPAVKDAIYLSDNAQKIYCFFESVARHPDRSAISTRLEKDIRPRIPPSKWICLEKIPVTRRGKPDNAKLQDLIKKKTWLDEIDPHSEEAIVLTDALKKLFENNNITLDDNFFDLGGDSLKAIALSAYLSNKGYKCQVGQILETPLLKEIVGSLKKSGPDKDQRIRRIERSAYHPVSHAQRRMWALSHLIETEKYTCNVPSAWLIEGGLSISNLGKAFEALLQRHEILRTTFKTVGNNVVQVIRDLNSSLYDFMYYEDAKKVDERFADEISSLFDLENGPLLRLRVYRTQDRKHIVLLVAHHIIMDAWSCKIFYNELLTLYTSLLKNETPLLPQLEFQYKDYAGWQNRLLQEKEFDSHREFWLSILEKSPLELAIPTDYKRNKTRSFKGDTLKLRFSPEHSLLLEELMGKYNLTPYTVFTALTNILLYRYTNAPVIVTGTPFSNRETPGLENHIGFFINMLPVCIPIEGKDKVLDYLFKVRHLINRIHDHRAYPSDVLIDELKLQTAQSPLFNIVITWLDRYTEPELVQLNEIKVCPYPIRNTTSKYDLTFGFTRSQDGSFEAEINYNTDLFLQSRIERMLEHLRELVKKIDLFDTHSIGQIDILPDVEKKKILDFNDTGLEEPEAGNVVQQFKTLVQKYPGNIALYSNGTSYSFSDLQRSTCRCAAYLREEKKLKKQARVGVMMNTSFSYVTTIIGILKANAVYVPIDRNDPAERIDLILRDADINVMITDSKAFDKNISVPIDIICFEDIDNYTETDVPDIDILPNDLAYIIYTSGTTGQPKGVAIEHFSLWNFCAFHNKVYNIGSQHSSMLYSSITFDASIWELFPYLVAGSCLYPLPAESKLDIPAISNFICHHRITHCFLPPAILDLLLTRNENDHLKQVILHTGGERIKENEKIEEYTIVNNYGLTETTVIATSTCGVKIRCSNRPLTIGKPFAWSKIYILDNELKMQPIGVTGEICISGNSLASGYTNDPQLEMQKFIDSPYGKGKLFRTGDYGYWTSEGEIVFAGRRDKQVQLNGRRVELEEIERVLLQFTGIDQAVADMRQWAESNILVAYYTSHDPIDPADLKKHAASYLPKQIVPAYFYRLDSIPLAASGKTDYKLLPDISFERSGNTSECKDPNSPVRSYLKAIVGETLKLESVGFDISFFDLGANSISLINMHEKIRSRYPGVRITDLFTHYNIDSLADFIGNDPTGETKQIRITAENAIRFEKNIRSKSTLYRNHYEVFIEDLPTLHRISVKYAIDIDNLLISGLLYALNLCSPENVISLFVLEGRTNSISIYKVDFGDIANEESLFRIVHDQSLKVSSAETSLIDINHVEFVRTEDDRMNACLIMHREEGALETTVQTKFDLVMQLRPLDNEVYKCTLMALGDPGKSIIEPLSGHIANVFRSMKNSPV</sequence>
<feature type="domain" description="Carrier" evidence="1">
    <location>
        <begin position="707"/>
        <end position="781"/>
    </location>
</feature>
<dbReference type="Gene3D" id="3.30.559.10">
    <property type="entry name" value="Chloramphenicol acetyltransferase-like domain"/>
    <property type="match status" value="1"/>
</dbReference>